<feature type="compositionally biased region" description="Basic and acidic residues" evidence="3">
    <location>
        <begin position="17"/>
        <end position="37"/>
    </location>
</feature>
<dbReference type="Proteomes" id="UP000887577">
    <property type="component" value="Unplaced"/>
</dbReference>
<feature type="compositionally biased region" description="Basic and acidic residues" evidence="3">
    <location>
        <begin position="239"/>
        <end position="271"/>
    </location>
</feature>
<evidence type="ECO:0000256" key="3">
    <source>
        <dbReference type="SAM" id="MobiDB-lite"/>
    </source>
</evidence>
<dbReference type="WBParaSite" id="PSU_v2.g5341.t1">
    <property type="protein sequence ID" value="PSU_v2.g5341.t1"/>
    <property type="gene ID" value="PSU_v2.g5341"/>
</dbReference>
<keyword evidence="2" id="KW-0175">Coiled coil</keyword>
<dbReference type="PROSITE" id="PS51980">
    <property type="entry name" value="OCEL"/>
    <property type="match status" value="1"/>
</dbReference>
<keyword evidence="5" id="KW-1185">Reference proteome</keyword>
<feature type="compositionally biased region" description="Low complexity" evidence="3">
    <location>
        <begin position="224"/>
        <end position="235"/>
    </location>
</feature>
<evidence type="ECO:0000259" key="4">
    <source>
        <dbReference type="PROSITE" id="PS51980"/>
    </source>
</evidence>
<comment type="similarity">
    <text evidence="1">Belongs to the ELL/occludin family.</text>
</comment>
<feature type="coiled-coil region" evidence="2">
    <location>
        <begin position="123"/>
        <end position="163"/>
    </location>
</feature>
<sequence>MKPVSSPQIQQQNGFKSNEKPEKPQNKDKHRSKEFIPIDKSQLYSGFTKSKNEEKFVVNGSSNNVSKKNDQSISKTNKVMPLQEQMSIKSDDVKREKPQTKSTTKITSEAEMDGICEKSKLLIEFADESVKKLKEKEKEKEKIKKENEKIAVVEEKVDKRDKNVENISKLDVNNGISTVEKKIKIEIKLEKQPKEKNDEKSEKKHRNNHKEKSKDKKDVKKSETSTPSTGTTTTTLKENTFKDPSKVVKETIKETSKKEKMNDEKMKERHGSSSNSSNNGKMASDKEVKKVNESGNSTEPITKKDKKKDKKHGSTKDETDIKISKEVKIKNEVLQNSTKSNGIIAEKPKEKEKHKEKEKLKEKFLKIKTDVKEKPKMSTKDAASLASEKLLLKHAEKLSKPVIRETPKPPPKEFKPLNPEKLTADDIKKIKIQDLLKLLSDPLKPSKSYEEKYPTIRTPADAEVYAKHEMEYYELYEKAYNQLLSVQKDLSIYVERLNKAQTDHEKHKLEEKIRNYAARCLQDDNFRTQRRTISNMTKAIQVLRQRQDDYYGPEQNNP</sequence>
<name>A0A914Z0D6_9BILA</name>
<feature type="compositionally biased region" description="Basic and acidic residues" evidence="3">
    <location>
        <begin position="210"/>
        <end position="223"/>
    </location>
</feature>
<proteinExistence type="inferred from homology"/>
<evidence type="ECO:0000256" key="2">
    <source>
        <dbReference type="SAM" id="Coils"/>
    </source>
</evidence>
<feature type="region of interest" description="Disordered" evidence="3">
    <location>
        <begin position="398"/>
        <end position="419"/>
    </location>
</feature>
<feature type="compositionally biased region" description="Basic and acidic residues" evidence="3">
    <location>
        <begin position="89"/>
        <end position="99"/>
    </location>
</feature>
<feature type="compositionally biased region" description="Basic and acidic residues" evidence="3">
    <location>
        <begin position="186"/>
        <end position="202"/>
    </location>
</feature>
<evidence type="ECO:0000256" key="1">
    <source>
        <dbReference type="PROSITE-ProRule" id="PRU01324"/>
    </source>
</evidence>
<feature type="compositionally biased region" description="Low complexity" evidence="3">
    <location>
        <begin position="57"/>
        <end position="66"/>
    </location>
</feature>
<reference evidence="6" key="1">
    <citation type="submission" date="2022-11" db="UniProtKB">
        <authorList>
            <consortium name="WormBaseParasite"/>
        </authorList>
    </citation>
    <scope>IDENTIFICATION</scope>
</reference>
<evidence type="ECO:0000313" key="6">
    <source>
        <dbReference type="WBParaSite" id="PSU_v2.g5341.t1"/>
    </source>
</evidence>
<evidence type="ECO:0000313" key="5">
    <source>
        <dbReference type="Proteomes" id="UP000887577"/>
    </source>
</evidence>
<dbReference type="InterPro" id="IPR010844">
    <property type="entry name" value="Occludin_ELL"/>
</dbReference>
<feature type="domain" description="OCEL" evidence="4">
    <location>
        <begin position="447"/>
        <end position="555"/>
    </location>
</feature>
<feature type="compositionally biased region" description="Basic and acidic residues" evidence="3">
    <location>
        <begin position="346"/>
        <end position="358"/>
    </location>
</feature>
<feature type="compositionally biased region" description="Polar residues" evidence="3">
    <location>
        <begin position="1"/>
        <end position="16"/>
    </location>
</feature>
<feature type="compositionally biased region" description="Basic and acidic residues" evidence="3">
    <location>
        <begin position="283"/>
        <end position="292"/>
    </location>
</feature>
<feature type="compositionally biased region" description="Basic and acidic residues" evidence="3">
    <location>
        <begin position="312"/>
        <end position="331"/>
    </location>
</feature>
<feature type="region of interest" description="Disordered" evidence="3">
    <location>
        <begin position="186"/>
        <end position="358"/>
    </location>
</feature>
<organism evidence="5 6">
    <name type="scientific">Panagrolaimus superbus</name>
    <dbReference type="NCBI Taxonomy" id="310955"/>
    <lineage>
        <taxon>Eukaryota</taxon>
        <taxon>Metazoa</taxon>
        <taxon>Ecdysozoa</taxon>
        <taxon>Nematoda</taxon>
        <taxon>Chromadorea</taxon>
        <taxon>Rhabditida</taxon>
        <taxon>Tylenchina</taxon>
        <taxon>Panagrolaimomorpha</taxon>
        <taxon>Panagrolaimoidea</taxon>
        <taxon>Panagrolaimidae</taxon>
        <taxon>Panagrolaimus</taxon>
    </lineage>
</organism>
<protein>
    <submittedName>
        <fullName evidence="6">OCEL domain-containing protein</fullName>
    </submittedName>
</protein>
<feature type="region of interest" description="Disordered" evidence="3">
    <location>
        <begin position="1"/>
        <end position="108"/>
    </location>
</feature>
<accession>A0A914Z0D6</accession>
<feature type="compositionally biased region" description="Basic and acidic residues" evidence="3">
    <location>
        <begin position="398"/>
        <end position="415"/>
    </location>
</feature>
<dbReference type="AlphaFoldDB" id="A0A914Z0D6"/>